<evidence type="ECO:0000256" key="3">
    <source>
        <dbReference type="ARBA" id="ARBA00022679"/>
    </source>
</evidence>
<dbReference type="EMBL" id="CP002360">
    <property type="protein sequence ID" value="AEE98003.1"/>
    <property type="molecule type" value="Genomic_DNA"/>
</dbReference>
<dbReference type="HOGENOM" id="CLU_019733_2_0_9"/>
<evidence type="ECO:0000313" key="8">
    <source>
        <dbReference type="EMBL" id="AEE98003.1"/>
    </source>
</evidence>
<dbReference type="PANTHER" id="PTHR43867:SF2">
    <property type="entry name" value="CELLULOSE SYNTHASE CATALYTIC SUBUNIT A [UDP-FORMING]"/>
    <property type="match status" value="1"/>
</dbReference>
<evidence type="ECO:0008006" key="10">
    <source>
        <dbReference type="Google" id="ProtNLM"/>
    </source>
</evidence>
<dbReference type="AlphaFoldDB" id="F4A0E2"/>
<evidence type="ECO:0000313" key="9">
    <source>
        <dbReference type="Proteomes" id="UP000008457"/>
    </source>
</evidence>
<feature type="transmembrane region" description="Helical" evidence="7">
    <location>
        <begin position="6"/>
        <end position="34"/>
    </location>
</feature>
<dbReference type="PANTHER" id="PTHR43867">
    <property type="entry name" value="CELLULOSE SYNTHASE CATALYTIC SUBUNIT A [UDP-FORMING]"/>
    <property type="match status" value="1"/>
</dbReference>
<keyword evidence="3" id="KW-0808">Transferase</keyword>
<evidence type="ECO:0000256" key="4">
    <source>
        <dbReference type="ARBA" id="ARBA00022692"/>
    </source>
</evidence>
<keyword evidence="6 7" id="KW-0472">Membrane</keyword>
<dbReference type="Gene3D" id="3.90.550.10">
    <property type="entry name" value="Spore Coat Polysaccharide Biosynthesis Protein SpsA, Chain A"/>
    <property type="match status" value="1"/>
</dbReference>
<dbReference type="SUPFAM" id="SSF160246">
    <property type="entry name" value="EspE N-terminal domain-like"/>
    <property type="match status" value="1"/>
</dbReference>
<dbReference type="GO" id="GO:0016757">
    <property type="term" value="F:glycosyltransferase activity"/>
    <property type="evidence" value="ECO:0007669"/>
    <property type="project" value="UniProtKB-KW"/>
</dbReference>
<dbReference type="InterPro" id="IPR037257">
    <property type="entry name" value="T2SS_E_N_sf"/>
</dbReference>
<reference evidence="8 9" key="2">
    <citation type="journal article" date="2011" name="Stand. Genomic Sci.">
        <title>Complete genome sequence of Mahella australiensis type strain (50-1 BON).</title>
        <authorList>
            <person name="Sikorski J."/>
            <person name="Teshima H."/>
            <person name="Nolan M."/>
            <person name="Lucas S."/>
            <person name="Hammon N."/>
            <person name="Deshpande S."/>
            <person name="Cheng J.F."/>
            <person name="Pitluck S."/>
            <person name="Liolios K."/>
            <person name="Pagani I."/>
            <person name="Ivanova N."/>
            <person name="Huntemann M."/>
            <person name="Mavromatis K."/>
            <person name="Ovchinikova G."/>
            <person name="Pati A."/>
            <person name="Tapia R."/>
            <person name="Han C."/>
            <person name="Goodwin L."/>
            <person name="Chen A."/>
            <person name="Palaniappan K."/>
            <person name="Land M."/>
            <person name="Hauser L."/>
            <person name="Ngatchou-Djao O.D."/>
            <person name="Rohde M."/>
            <person name="Pukall R."/>
            <person name="Spring S."/>
            <person name="Abt B."/>
            <person name="Goker M."/>
            <person name="Detter J.C."/>
            <person name="Woyke T."/>
            <person name="Bristow J."/>
            <person name="Markowitz V."/>
            <person name="Hugenholtz P."/>
            <person name="Eisen J.A."/>
            <person name="Kyrpides N.C."/>
            <person name="Klenk H.P."/>
            <person name="Lapidus A."/>
        </authorList>
    </citation>
    <scope>NUCLEOTIDE SEQUENCE [LARGE SCALE GENOMIC DNA]</scope>
    <source>
        <strain evidence="9">DSM 15567 / CIP 107919 / 50-1 BON</strain>
    </source>
</reference>
<dbReference type="OrthoDB" id="9797391at2"/>
<dbReference type="Proteomes" id="UP000008457">
    <property type="component" value="Chromosome"/>
</dbReference>
<evidence type="ECO:0000256" key="1">
    <source>
        <dbReference type="ARBA" id="ARBA00004141"/>
    </source>
</evidence>
<evidence type="ECO:0000256" key="6">
    <source>
        <dbReference type="ARBA" id="ARBA00023136"/>
    </source>
</evidence>
<keyword evidence="9" id="KW-1185">Reference proteome</keyword>
<dbReference type="InterPro" id="IPR050321">
    <property type="entry name" value="Glycosyltr_2/OpgH_subfam"/>
</dbReference>
<name>F4A0E2_MAHA5</name>
<protein>
    <recommendedName>
        <fullName evidence="10">General secretory system II protein E domain protein</fullName>
    </recommendedName>
</protein>
<feature type="transmembrane region" description="Helical" evidence="7">
    <location>
        <begin position="351"/>
        <end position="371"/>
    </location>
</feature>
<evidence type="ECO:0000256" key="5">
    <source>
        <dbReference type="ARBA" id="ARBA00022989"/>
    </source>
</evidence>
<dbReference type="InterPro" id="IPR029044">
    <property type="entry name" value="Nucleotide-diphossugar_trans"/>
</dbReference>
<dbReference type="Pfam" id="PF13641">
    <property type="entry name" value="Glyco_tranf_2_3"/>
    <property type="match status" value="1"/>
</dbReference>
<evidence type="ECO:0000256" key="2">
    <source>
        <dbReference type="ARBA" id="ARBA00022676"/>
    </source>
</evidence>
<sequence length="696" mass="80519">MESVLYVVGLIIALTFTIFNIDDIIWDIICFINWRKINLRSKRIALEKLDSQPPKLLAIVIAALHEEKVLEPVIDNLIATMHYPRSMYHIFIGVYPNDEATTAVADALGQKYQNVHTVINVLPGPTSKAQNLNNVISYIRQFELDHDYRFSAITIHDSEDVVHPYELKMTNFLIEEYSALQFPVFPLQRMPNWKNFFSGMTSGTYADEFAENHFRIMRMRDSMVAVVPSAGTGFVLSHEILDYYENQPLFPEDSLTEDYKLSIKLAEDGFHVHYVLEKVIRLLDNGALRWDYIATRSMFPNKFRAAVRQKTRWIYGITMQSIKLSDIFGVGRGNLNVTESYTLYRDLKAKFVNLLVLPGYFVFVYFILSFFTSIPVMYPVNTFSGQLCIFLTFMMIYRQTMRAIAINNVYGFKSVIFACLLPPFMPIRLIWGNIINLSATLYAWQWAILGNSKGRKKTKRQWNKTEHEFLDKNILHRYYRNIGDVLLEKQYIAPKTLKEMLMLSHKENKRLGDVLLENNVVTEEQLMIAVAASQHRLFVKNISLFKSDAANDFDKQLLAQSSFYPLLKVNDGYVIAQTNFTPPDAYNSFIDDGYNIYTVYTTKDRVLEAIETVNNEGSNLTNNLVNELLRQDKITWEQAVLAIDNQSYIPNIIGYMGIGSPFRIIDNSNDVFTHNYKAPERKPAFLRRPRRESPPI</sequence>
<keyword evidence="5 7" id="KW-1133">Transmembrane helix</keyword>
<reference evidence="9" key="1">
    <citation type="submission" date="2010-11" db="EMBL/GenBank/DDBJ databases">
        <title>The complete genome of Mahella australiensis DSM 15567.</title>
        <authorList>
            <consortium name="US DOE Joint Genome Institute (JGI-PGF)"/>
            <person name="Lucas S."/>
            <person name="Copeland A."/>
            <person name="Lapidus A."/>
            <person name="Bruce D."/>
            <person name="Goodwin L."/>
            <person name="Pitluck S."/>
            <person name="Kyrpides N."/>
            <person name="Mavromatis K."/>
            <person name="Pagani I."/>
            <person name="Ivanova N."/>
            <person name="Teshima H."/>
            <person name="Brettin T."/>
            <person name="Detter J.C."/>
            <person name="Han C."/>
            <person name="Tapia R."/>
            <person name="Land M."/>
            <person name="Hauser L."/>
            <person name="Markowitz V."/>
            <person name="Cheng J.-F."/>
            <person name="Hugenholtz P."/>
            <person name="Woyke T."/>
            <person name="Wu D."/>
            <person name="Spring S."/>
            <person name="Pukall R."/>
            <person name="Steenblock K."/>
            <person name="Schneider S."/>
            <person name="Klenk H.-P."/>
            <person name="Eisen J.A."/>
        </authorList>
    </citation>
    <scope>NUCLEOTIDE SEQUENCE [LARGE SCALE GENOMIC DNA]</scope>
    <source>
        <strain evidence="9">DSM 15567 / CIP 107919 / 50-1 BON</strain>
    </source>
</reference>
<feature type="transmembrane region" description="Helical" evidence="7">
    <location>
        <begin position="377"/>
        <end position="397"/>
    </location>
</feature>
<keyword evidence="4 7" id="KW-0812">Transmembrane</keyword>
<dbReference type="eggNOG" id="COG1215">
    <property type="taxonomic scope" value="Bacteria"/>
</dbReference>
<evidence type="ECO:0000256" key="7">
    <source>
        <dbReference type="SAM" id="Phobius"/>
    </source>
</evidence>
<dbReference type="STRING" id="697281.Mahau_2881"/>
<dbReference type="GO" id="GO:0016020">
    <property type="term" value="C:membrane"/>
    <property type="evidence" value="ECO:0007669"/>
    <property type="project" value="UniProtKB-SubCell"/>
</dbReference>
<dbReference type="KEGG" id="mas:Mahau_2881"/>
<accession>F4A0E2</accession>
<keyword evidence="2" id="KW-0328">Glycosyltransferase</keyword>
<feature type="transmembrane region" description="Helical" evidence="7">
    <location>
        <begin position="404"/>
        <end position="424"/>
    </location>
</feature>
<comment type="subcellular location">
    <subcellularLocation>
        <location evidence="1">Membrane</location>
        <topology evidence="1">Multi-pass membrane protein</topology>
    </subcellularLocation>
</comment>
<gene>
    <name evidence="8" type="ordered locus">Mahau_2881</name>
</gene>
<proteinExistence type="predicted"/>
<organism evidence="8 9">
    <name type="scientific">Mahella australiensis (strain DSM 15567 / CIP 107919 / 50-1 BON)</name>
    <dbReference type="NCBI Taxonomy" id="697281"/>
    <lineage>
        <taxon>Bacteria</taxon>
        <taxon>Bacillati</taxon>
        <taxon>Bacillota</taxon>
        <taxon>Clostridia</taxon>
        <taxon>Thermoanaerobacterales</taxon>
        <taxon>Thermoanaerobacterales Family IV. Incertae Sedis</taxon>
        <taxon>Mahella</taxon>
    </lineage>
</organism>
<dbReference type="SUPFAM" id="SSF53448">
    <property type="entry name" value="Nucleotide-diphospho-sugar transferases"/>
    <property type="match status" value="1"/>
</dbReference>